<dbReference type="EMBL" id="BMDX01000004">
    <property type="protein sequence ID" value="GGA70977.1"/>
    <property type="molecule type" value="Genomic_DNA"/>
</dbReference>
<sequence>MAVLFYTQIRQATVARRSRTRSSLQSGVTLIEILVAVVVLGIGVLGALALQGTAKRGNLEAFQRTQAVLIARDLAERMVSNRTADLDSYQGTYTGSTVTTFSDCLGLDSCTPEQMVSWDLYQFDQAIKGGSEVRGDRDTGALINAEGCVSHTAGLIQIVLVWKGVRLGATPVSPIAGCGSDISAKERRMFVFTTFVGAN</sequence>
<dbReference type="Pfam" id="PF22150">
    <property type="entry name" value="Tt1218-like"/>
    <property type="match status" value="1"/>
</dbReference>
<evidence type="ECO:0000313" key="3">
    <source>
        <dbReference type="EMBL" id="GGA70977.1"/>
    </source>
</evidence>
<dbReference type="NCBIfam" id="TIGR02523">
    <property type="entry name" value="type_IV_pilV"/>
    <property type="match status" value="1"/>
</dbReference>
<evidence type="ECO:0000313" key="4">
    <source>
        <dbReference type="Proteomes" id="UP000619743"/>
    </source>
</evidence>
<proteinExistence type="predicted"/>
<dbReference type="NCBIfam" id="TIGR02532">
    <property type="entry name" value="IV_pilin_GFxxxE"/>
    <property type="match status" value="1"/>
</dbReference>
<dbReference type="InterPro" id="IPR054402">
    <property type="entry name" value="Tt1218-like_dom"/>
</dbReference>
<dbReference type="Proteomes" id="UP000619743">
    <property type="component" value="Unassembled WGS sequence"/>
</dbReference>
<protein>
    <submittedName>
        <fullName evidence="3">Type IV pilus modification protein PilV</fullName>
    </submittedName>
</protein>
<dbReference type="InterPro" id="IPR013362">
    <property type="entry name" value="Pilus_4_PilV"/>
</dbReference>
<name>A0A8J2XNR9_9GAMM</name>
<reference evidence="4" key="1">
    <citation type="journal article" date="2019" name="Int. J. Syst. Evol. Microbiol.">
        <title>The Global Catalogue of Microorganisms (GCM) 10K type strain sequencing project: providing services to taxonomists for standard genome sequencing and annotation.</title>
        <authorList>
            <consortium name="The Broad Institute Genomics Platform"/>
            <consortium name="The Broad Institute Genome Sequencing Center for Infectious Disease"/>
            <person name="Wu L."/>
            <person name="Ma J."/>
        </authorList>
    </citation>
    <scope>NUCLEOTIDE SEQUENCE [LARGE SCALE GENOMIC DNA]</scope>
    <source>
        <strain evidence="4">CGMCC 1.10130</strain>
    </source>
</reference>
<evidence type="ECO:0000259" key="2">
    <source>
        <dbReference type="Pfam" id="PF22150"/>
    </source>
</evidence>
<dbReference type="AlphaFoldDB" id="A0A8J2XNR9"/>
<keyword evidence="1" id="KW-0812">Transmembrane</keyword>
<feature type="transmembrane region" description="Helical" evidence="1">
    <location>
        <begin position="28"/>
        <end position="50"/>
    </location>
</feature>
<keyword evidence="1" id="KW-1133">Transmembrane helix</keyword>
<keyword evidence="4" id="KW-1185">Reference proteome</keyword>
<dbReference type="InterPro" id="IPR045584">
    <property type="entry name" value="Pilin-like"/>
</dbReference>
<evidence type="ECO:0000256" key="1">
    <source>
        <dbReference type="SAM" id="Phobius"/>
    </source>
</evidence>
<dbReference type="InterPro" id="IPR012902">
    <property type="entry name" value="N_methyl_site"/>
</dbReference>
<gene>
    <name evidence="3" type="primary">pilV</name>
    <name evidence="3" type="ORF">GCM10011369_10850</name>
</gene>
<keyword evidence="1" id="KW-0472">Membrane</keyword>
<dbReference type="SUPFAM" id="SSF54523">
    <property type="entry name" value="Pili subunits"/>
    <property type="match status" value="1"/>
</dbReference>
<organism evidence="3 4">
    <name type="scientific">Neiella marina</name>
    <dbReference type="NCBI Taxonomy" id="508461"/>
    <lineage>
        <taxon>Bacteria</taxon>
        <taxon>Pseudomonadati</taxon>
        <taxon>Pseudomonadota</taxon>
        <taxon>Gammaproteobacteria</taxon>
        <taxon>Alteromonadales</taxon>
        <taxon>Echinimonadaceae</taxon>
        <taxon>Neiella</taxon>
    </lineage>
</organism>
<comment type="caution">
    <text evidence="3">The sequence shown here is derived from an EMBL/GenBank/DDBJ whole genome shotgun (WGS) entry which is preliminary data.</text>
</comment>
<accession>A0A8J2XNR9</accession>
<feature type="domain" description="Type IV pilin Tt1218-like" evidence="2">
    <location>
        <begin position="49"/>
        <end position="120"/>
    </location>
</feature>
<dbReference type="PROSITE" id="PS00409">
    <property type="entry name" value="PROKAR_NTER_METHYL"/>
    <property type="match status" value="1"/>
</dbReference>
<dbReference type="Pfam" id="PF07963">
    <property type="entry name" value="N_methyl"/>
    <property type="match status" value="1"/>
</dbReference>